<dbReference type="PRINTS" id="PR00081">
    <property type="entry name" value="GDHRDH"/>
</dbReference>
<accession>A0A6J0TLX0</accession>
<dbReference type="PRINTS" id="PR00080">
    <property type="entry name" value="SDRFAMILY"/>
</dbReference>
<evidence type="ECO:0000313" key="4">
    <source>
        <dbReference type="RefSeq" id="XP_020648518.2"/>
    </source>
</evidence>
<dbReference type="InterPro" id="IPR036291">
    <property type="entry name" value="NAD(P)-bd_dom_sf"/>
</dbReference>
<dbReference type="GO" id="GO:0005829">
    <property type="term" value="C:cytosol"/>
    <property type="evidence" value="ECO:0007669"/>
    <property type="project" value="TreeGrafter"/>
</dbReference>
<keyword evidence="2" id="KW-0560">Oxidoreductase</keyword>
<dbReference type="RefSeq" id="XP_020648518.2">
    <property type="nucleotide sequence ID" value="XM_020792859.2"/>
</dbReference>
<dbReference type="KEGG" id="pvt:110078559"/>
<dbReference type="Pfam" id="PF13561">
    <property type="entry name" value="adh_short_C2"/>
    <property type="match status" value="1"/>
</dbReference>
<comment type="similarity">
    <text evidence="1">Belongs to the short-chain dehydrogenases/reductases (SDR) family.</text>
</comment>
<dbReference type="GO" id="GO:0006706">
    <property type="term" value="P:steroid catabolic process"/>
    <property type="evidence" value="ECO:0007669"/>
    <property type="project" value="TreeGrafter"/>
</dbReference>
<reference evidence="4" key="1">
    <citation type="submission" date="2025-08" db="UniProtKB">
        <authorList>
            <consortium name="RefSeq"/>
        </authorList>
    </citation>
    <scope>IDENTIFICATION</scope>
</reference>
<dbReference type="GeneID" id="110078559"/>
<keyword evidence="3" id="KW-1185">Reference proteome</keyword>
<evidence type="ECO:0000256" key="1">
    <source>
        <dbReference type="ARBA" id="ARBA00006484"/>
    </source>
</evidence>
<protein>
    <submittedName>
        <fullName evidence="4">L-fucose dehydrogenase-like</fullName>
    </submittedName>
</protein>
<dbReference type="Proteomes" id="UP001652642">
    <property type="component" value="Chromosome 6"/>
</dbReference>
<dbReference type="InterPro" id="IPR002347">
    <property type="entry name" value="SDR_fam"/>
</dbReference>
<dbReference type="OrthoDB" id="47007at2759"/>
<dbReference type="Gene3D" id="3.40.50.720">
    <property type="entry name" value="NAD(P)-binding Rossmann-like Domain"/>
    <property type="match status" value="1"/>
</dbReference>
<dbReference type="PANTHER" id="PTHR24321:SF8">
    <property type="entry name" value="ESTRADIOL 17-BETA-DEHYDROGENASE 8-RELATED"/>
    <property type="match status" value="1"/>
</dbReference>
<evidence type="ECO:0000256" key="2">
    <source>
        <dbReference type="ARBA" id="ARBA00023002"/>
    </source>
</evidence>
<dbReference type="AlphaFoldDB" id="A0A6J0TLX0"/>
<gene>
    <name evidence="4" type="primary">LOC110078559</name>
</gene>
<sequence length="303" mass="32122">MAGELRYPCKTSAGVAGELRYPCKTSAGKAGELCYAGKVVIVTGGTRGIGEAIVKVFVHQGAKVVFCAQECERERGEALQRELEAFGCPGEARFVVCDVGIEGDIKNLVCVTISLYGRLDCLVNNASVFPPLQPIDNVSGEDFIALGDINVTSYFLAAKYALPYLRMTKGNIINISSLVTFTGYYNSVAYVASKGAETAMTKALALDESKNEVRVNSISPGNIWTPLWQRLASESGDPEATIQRGCDESPLGRFGTAEEVARAALFLAINATFSTGADLVVSGGAELGMAPKNHQDVTEGVKG</sequence>
<proteinExistence type="inferred from homology"/>
<organism evidence="3 4">
    <name type="scientific">Pogona vitticeps</name>
    <name type="common">central bearded dragon</name>
    <dbReference type="NCBI Taxonomy" id="103695"/>
    <lineage>
        <taxon>Eukaryota</taxon>
        <taxon>Metazoa</taxon>
        <taxon>Chordata</taxon>
        <taxon>Craniata</taxon>
        <taxon>Vertebrata</taxon>
        <taxon>Euteleostomi</taxon>
        <taxon>Lepidosauria</taxon>
        <taxon>Squamata</taxon>
        <taxon>Bifurcata</taxon>
        <taxon>Unidentata</taxon>
        <taxon>Episquamata</taxon>
        <taxon>Toxicofera</taxon>
        <taxon>Iguania</taxon>
        <taxon>Acrodonta</taxon>
        <taxon>Agamidae</taxon>
        <taxon>Amphibolurinae</taxon>
        <taxon>Pogona</taxon>
    </lineage>
</organism>
<dbReference type="InParanoid" id="A0A6J0TLX0"/>
<dbReference type="GO" id="GO:0004303">
    <property type="term" value="F:estradiol 17-beta-dehydrogenase [NAD(P)+] activity"/>
    <property type="evidence" value="ECO:0007669"/>
    <property type="project" value="TreeGrafter"/>
</dbReference>
<dbReference type="SUPFAM" id="SSF51735">
    <property type="entry name" value="NAD(P)-binding Rossmann-fold domains"/>
    <property type="match status" value="1"/>
</dbReference>
<name>A0A6J0TLX0_9SAUR</name>
<evidence type="ECO:0000313" key="3">
    <source>
        <dbReference type="Proteomes" id="UP001652642"/>
    </source>
</evidence>
<dbReference type="PANTHER" id="PTHR24321">
    <property type="entry name" value="DEHYDROGENASES, SHORT CHAIN"/>
    <property type="match status" value="1"/>
</dbReference>